<organism evidence="1">
    <name type="scientific">Prasinoderma singulare</name>
    <dbReference type="NCBI Taxonomy" id="676789"/>
    <lineage>
        <taxon>Eukaryota</taxon>
        <taxon>Viridiplantae</taxon>
        <taxon>Prasinodermophyta</taxon>
        <taxon>Prasinodermophyceae</taxon>
        <taxon>Prasinodermales</taxon>
        <taxon>Prasinodermaceae</taxon>
        <taxon>Prasinoderma</taxon>
    </lineage>
</organism>
<dbReference type="EMBL" id="HBHY01012471">
    <property type="protein sequence ID" value="CAE0140746.1"/>
    <property type="molecule type" value="Transcribed_RNA"/>
</dbReference>
<sequence length="258" mass="28095">MRRLASDADARLSIEVARRVGIEGQVYSEQKPCMALNDADVARQLRSYGCACVAKPGNRPGPEQRTTGSQRKLESFFDSGGMTNSFGAKKGKGRAKAGTILQCSTDAQLRACPGAAAVKHSRAKVAANQELLRFVLSWRAYWGAHVAGKRAIKDAAATGKWLQAPSLAQKIAAADFAIDSYDMYARLRCAPASAVSLLALGMRFRWAGAEEWATGLTWRSRRELVHNEHAIEVFCNLLDGQAVDERVRYSLLSSAHLP</sequence>
<evidence type="ECO:0000313" key="1">
    <source>
        <dbReference type="EMBL" id="CAE0140746.1"/>
    </source>
</evidence>
<gene>
    <name evidence="1" type="ORF">PSIN1315_LOCUS8009</name>
</gene>
<accession>A0A7S3BNI1</accession>
<protein>
    <submittedName>
        <fullName evidence="1">Uncharacterized protein</fullName>
    </submittedName>
</protein>
<proteinExistence type="predicted"/>
<dbReference type="AlphaFoldDB" id="A0A7S3BNI1"/>
<name>A0A7S3BNI1_9VIRI</name>
<reference evidence="1" key="1">
    <citation type="submission" date="2021-01" db="EMBL/GenBank/DDBJ databases">
        <authorList>
            <person name="Corre E."/>
            <person name="Pelletier E."/>
            <person name="Niang G."/>
            <person name="Scheremetjew M."/>
            <person name="Finn R."/>
            <person name="Kale V."/>
            <person name="Holt S."/>
            <person name="Cochrane G."/>
            <person name="Meng A."/>
            <person name="Brown T."/>
            <person name="Cohen L."/>
        </authorList>
    </citation>
    <scope>NUCLEOTIDE SEQUENCE</scope>
    <source>
        <strain evidence="1">RCC927</strain>
    </source>
</reference>